<protein>
    <submittedName>
        <fullName evidence="3">Rrf2 family transcriptional regulator</fullName>
    </submittedName>
</protein>
<gene>
    <name evidence="3" type="ORF">KY465_13510</name>
</gene>
<dbReference type="PANTHER" id="PTHR33221">
    <property type="entry name" value="WINGED HELIX-TURN-HELIX TRANSCRIPTIONAL REGULATOR, RRF2 FAMILY"/>
    <property type="match status" value="1"/>
</dbReference>
<accession>A0ABS6WQQ5</accession>
<dbReference type="PROSITE" id="PS51197">
    <property type="entry name" value="HTH_RRF2_2"/>
    <property type="match status" value="1"/>
</dbReference>
<dbReference type="Proteomes" id="UP001430804">
    <property type="component" value="Unassembled WGS sequence"/>
</dbReference>
<proteinExistence type="predicted"/>
<evidence type="ECO:0000313" key="4">
    <source>
        <dbReference type="Proteomes" id="UP001430804"/>
    </source>
</evidence>
<feature type="region of interest" description="Disordered" evidence="2">
    <location>
        <begin position="151"/>
        <end position="176"/>
    </location>
</feature>
<keyword evidence="4" id="KW-1185">Reference proteome</keyword>
<dbReference type="PANTHER" id="PTHR33221:SF4">
    <property type="entry name" value="HTH-TYPE TRANSCRIPTIONAL REPRESSOR NSRR"/>
    <property type="match status" value="1"/>
</dbReference>
<dbReference type="PROSITE" id="PS01332">
    <property type="entry name" value="HTH_RRF2_1"/>
    <property type="match status" value="1"/>
</dbReference>
<keyword evidence="1" id="KW-0238">DNA-binding</keyword>
<evidence type="ECO:0000256" key="2">
    <source>
        <dbReference type="SAM" id="MobiDB-lite"/>
    </source>
</evidence>
<dbReference type="EMBL" id="JAHWQX010000003">
    <property type="protein sequence ID" value="MBW3098297.1"/>
    <property type="molecule type" value="Genomic_DNA"/>
</dbReference>
<dbReference type="Pfam" id="PF02082">
    <property type="entry name" value="Rrf2"/>
    <property type="match status" value="1"/>
</dbReference>
<dbReference type="InterPro" id="IPR000944">
    <property type="entry name" value="Tscrpt_reg_Rrf2"/>
</dbReference>
<organism evidence="3 4">
    <name type="scientific">Pseudohoeflea coraliihabitans</name>
    <dbReference type="NCBI Taxonomy" id="2860393"/>
    <lineage>
        <taxon>Bacteria</taxon>
        <taxon>Pseudomonadati</taxon>
        <taxon>Pseudomonadota</taxon>
        <taxon>Alphaproteobacteria</taxon>
        <taxon>Hyphomicrobiales</taxon>
        <taxon>Rhizobiaceae</taxon>
        <taxon>Pseudohoeflea</taxon>
    </lineage>
</organism>
<dbReference type="NCBIfam" id="TIGR00738">
    <property type="entry name" value="rrf2_super"/>
    <property type="match status" value="1"/>
</dbReference>
<dbReference type="InterPro" id="IPR030489">
    <property type="entry name" value="TR_Rrf2-type_CS"/>
</dbReference>
<comment type="caution">
    <text evidence="3">The sequence shown here is derived from an EMBL/GenBank/DDBJ whole genome shotgun (WGS) entry which is preliminary data.</text>
</comment>
<evidence type="ECO:0000256" key="1">
    <source>
        <dbReference type="ARBA" id="ARBA00023125"/>
    </source>
</evidence>
<dbReference type="RefSeq" id="WP_219202211.1">
    <property type="nucleotide sequence ID" value="NZ_JAHWQX010000003.1"/>
</dbReference>
<reference evidence="3" key="1">
    <citation type="submission" date="2021-07" db="EMBL/GenBank/DDBJ databases">
        <title>Pseudohoeflea marina sp. nov. a polyhydroxyalcanoate-producing bacterium.</title>
        <authorList>
            <person name="Zheng W."/>
            <person name="Yu S."/>
            <person name="Huang Y."/>
        </authorList>
    </citation>
    <scope>NUCLEOTIDE SEQUENCE</scope>
    <source>
        <strain evidence="3">DP4N28-3</strain>
    </source>
</reference>
<sequence length="176" mass="19146">MRLTLHTDYALRMLVYLAINEKQASRVSDVAASYRLSRNHLLKVALNLSRLGYVTTSRGRNGGISLARPACEINLGAVVRAIEEDFSLVECLRADGGSCVIAPVCRLKGVVQQAMQAFLAVLDRYTIADLTRNRELLVELLQTAGPETGRDLCTTSGARAEPDHIRKTGKTGMTGS</sequence>
<name>A0ABS6WQQ5_9HYPH</name>
<evidence type="ECO:0000313" key="3">
    <source>
        <dbReference type="EMBL" id="MBW3098297.1"/>
    </source>
</evidence>